<reference evidence="1 2" key="1">
    <citation type="submission" date="2019-04" db="EMBL/GenBank/DDBJ databases">
        <title>Genome analysis of Streptococcus suis strain WUSS424.</title>
        <authorList>
            <person name="Chen H."/>
            <person name="Gao X."/>
            <person name="Wu Z."/>
        </authorList>
    </citation>
    <scope>NUCLEOTIDE SEQUENCE [LARGE SCALE GENOMIC DNA]</scope>
    <source>
        <strain evidence="1 2">WUSS424</strain>
    </source>
</reference>
<protein>
    <submittedName>
        <fullName evidence="1">Uncharacterized protein</fullName>
    </submittedName>
</protein>
<proteinExistence type="predicted"/>
<dbReference type="AlphaFoldDB" id="A0A4V4RYH1"/>
<evidence type="ECO:0000313" key="1">
    <source>
        <dbReference type="EMBL" id="TII01095.1"/>
    </source>
</evidence>
<organism evidence="1 2">
    <name type="scientific">Streptococcus suis</name>
    <dbReference type="NCBI Taxonomy" id="1307"/>
    <lineage>
        <taxon>Bacteria</taxon>
        <taxon>Bacillati</taxon>
        <taxon>Bacillota</taxon>
        <taxon>Bacilli</taxon>
        <taxon>Lactobacillales</taxon>
        <taxon>Streptococcaceae</taxon>
        <taxon>Streptococcus</taxon>
    </lineage>
</organism>
<evidence type="ECO:0000313" key="2">
    <source>
        <dbReference type="Proteomes" id="UP000305165"/>
    </source>
</evidence>
<dbReference type="EMBL" id="SSXO01000001">
    <property type="protein sequence ID" value="TII01095.1"/>
    <property type="molecule type" value="Genomic_DNA"/>
</dbReference>
<gene>
    <name evidence="1" type="ORF">FAJ39_01845</name>
</gene>
<dbReference type="Proteomes" id="UP000305165">
    <property type="component" value="Unassembled WGS sequence"/>
</dbReference>
<comment type="caution">
    <text evidence="1">The sequence shown here is derived from an EMBL/GenBank/DDBJ whole genome shotgun (WGS) entry which is preliminary data.</text>
</comment>
<sequence>MDSKGVWFMKKSFTFYLCLIILVTLLIFSQVKWSVDLPNSQSLVLTENNQLVKELSGKDAQLFLLQLESTKPYFFNNASATDQPSNPDRLLVLEVEEETYYLYEKNQKTFLMKPYQYTLELPSNLDTILTN</sequence>
<name>A0A4V4RYH1_STRSU</name>
<accession>A0A4V4RYH1</accession>
<dbReference type="Gene3D" id="2.60.40.4250">
    <property type="match status" value="1"/>
</dbReference>